<evidence type="ECO:0000256" key="2">
    <source>
        <dbReference type="ARBA" id="ARBA00023315"/>
    </source>
</evidence>
<dbReference type="AlphaFoldDB" id="A0A4S4G0I3"/>
<dbReference type="PANTHER" id="PTHR43877:SF2">
    <property type="entry name" value="AMINOALKYLPHOSPHONATE N-ACETYLTRANSFERASE-RELATED"/>
    <property type="match status" value="1"/>
</dbReference>
<dbReference type="Gene3D" id="3.40.630.30">
    <property type="match status" value="1"/>
</dbReference>
<reference evidence="5 6" key="1">
    <citation type="submission" date="2019-04" db="EMBL/GenBank/DDBJ databases">
        <authorList>
            <person name="Jiang L."/>
        </authorList>
    </citation>
    <scope>NUCLEOTIDE SEQUENCE [LARGE SCALE GENOMIC DNA]</scope>
    <source>
        <strain evidence="5 6">YIM 131861</strain>
    </source>
</reference>
<keyword evidence="2" id="KW-0012">Acyltransferase</keyword>
<evidence type="ECO:0000313" key="6">
    <source>
        <dbReference type="Proteomes" id="UP000307380"/>
    </source>
</evidence>
<gene>
    <name evidence="5" type="ORF">E6C70_01630</name>
</gene>
<dbReference type="InterPro" id="IPR016181">
    <property type="entry name" value="Acyl_CoA_acyltransferase"/>
</dbReference>
<evidence type="ECO:0000259" key="4">
    <source>
        <dbReference type="PROSITE" id="PS51186"/>
    </source>
</evidence>
<dbReference type="SUPFAM" id="SSF55729">
    <property type="entry name" value="Acyl-CoA N-acyltransferases (Nat)"/>
    <property type="match status" value="1"/>
</dbReference>
<dbReference type="EMBL" id="SSSN01000002">
    <property type="protein sequence ID" value="THG36258.1"/>
    <property type="molecule type" value="Genomic_DNA"/>
</dbReference>
<keyword evidence="6" id="KW-1185">Reference proteome</keyword>
<evidence type="ECO:0000256" key="1">
    <source>
        <dbReference type="ARBA" id="ARBA00022679"/>
    </source>
</evidence>
<evidence type="ECO:0000313" key="5">
    <source>
        <dbReference type="EMBL" id="THG36258.1"/>
    </source>
</evidence>
<keyword evidence="1 5" id="KW-0808">Transferase</keyword>
<dbReference type="OrthoDB" id="7992078at2"/>
<proteinExistence type="predicted"/>
<dbReference type="Proteomes" id="UP000307380">
    <property type="component" value="Unassembled WGS sequence"/>
</dbReference>
<dbReference type="Pfam" id="PF00583">
    <property type="entry name" value="Acetyltransf_1"/>
    <property type="match status" value="1"/>
</dbReference>
<accession>A0A4S4G0I3</accession>
<dbReference type="CDD" id="cd04301">
    <property type="entry name" value="NAT_SF"/>
    <property type="match status" value="1"/>
</dbReference>
<feature type="domain" description="N-acetyltransferase" evidence="4">
    <location>
        <begin position="42"/>
        <end position="203"/>
    </location>
</feature>
<feature type="compositionally biased region" description="Basic and acidic residues" evidence="3">
    <location>
        <begin position="1"/>
        <end position="17"/>
    </location>
</feature>
<evidence type="ECO:0000256" key="3">
    <source>
        <dbReference type="SAM" id="MobiDB-lite"/>
    </source>
</evidence>
<dbReference type="GO" id="GO:0016747">
    <property type="term" value="F:acyltransferase activity, transferring groups other than amino-acyl groups"/>
    <property type="evidence" value="ECO:0007669"/>
    <property type="project" value="InterPro"/>
</dbReference>
<dbReference type="PROSITE" id="PS51186">
    <property type="entry name" value="GNAT"/>
    <property type="match status" value="1"/>
</dbReference>
<name>A0A4S4G0I3_9MICO</name>
<dbReference type="PANTHER" id="PTHR43877">
    <property type="entry name" value="AMINOALKYLPHOSPHONATE N-ACETYLTRANSFERASE-RELATED-RELATED"/>
    <property type="match status" value="1"/>
</dbReference>
<feature type="region of interest" description="Disordered" evidence="3">
    <location>
        <begin position="1"/>
        <end position="21"/>
    </location>
</feature>
<protein>
    <submittedName>
        <fullName evidence="5">GNAT family N-acetyltransferase</fullName>
    </submittedName>
</protein>
<organism evidence="5 6">
    <name type="scientific">Orlajensenia flava</name>
    <dbReference type="NCBI Taxonomy" id="2565934"/>
    <lineage>
        <taxon>Bacteria</taxon>
        <taxon>Bacillati</taxon>
        <taxon>Actinomycetota</taxon>
        <taxon>Actinomycetes</taxon>
        <taxon>Micrococcales</taxon>
        <taxon>Microbacteriaceae</taxon>
        <taxon>Orlajensenia</taxon>
    </lineage>
</organism>
<sequence>MDRPLARDEQRPADQDRPPAAAVRRLAAARLARRPLVASVDVEIRPLGGDDVDALQRLLELDPGYSERVTGYPPGPSDALSALISRPETVTEDHKHGHGLWLDGALTAFIDTVEGYPDDLTATIGLVMVAPAARREGFGTRLHDAVMREMHQRGIRTMRMPIVATVATDAEPFARSAGYRPTGEVKEHRYSQLESTVAIWSRSCGAD</sequence>
<dbReference type="InterPro" id="IPR050832">
    <property type="entry name" value="Bact_Acetyltransf"/>
</dbReference>
<comment type="caution">
    <text evidence="5">The sequence shown here is derived from an EMBL/GenBank/DDBJ whole genome shotgun (WGS) entry which is preliminary data.</text>
</comment>
<dbReference type="InterPro" id="IPR000182">
    <property type="entry name" value="GNAT_dom"/>
</dbReference>